<accession>A0A0G4H091</accession>
<evidence type="ECO:0000256" key="3">
    <source>
        <dbReference type="ARBA" id="ARBA00022884"/>
    </source>
</evidence>
<dbReference type="SUPFAM" id="SSF54928">
    <property type="entry name" value="RNA-binding domain, RBD"/>
    <property type="match status" value="1"/>
</dbReference>
<dbReference type="PANTHER" id="PTHR48039">
    <property type="entry name" value="RNA-BINDING MOTIF PROTEIN 14B"/>
    <property type="match status" value="1"/>
</dbReference>
<dbReference type="PANTHER" id="PTHR48039:SF5">
    <property type="entry name" value="RNA-BINDING PROTEIN 28"/>
    <property type="match status" value="1"/>
</dbReference>
<evidence type="ECO:0008006" key="8">
    <source>
        <dbReference type="Google" id="ProtNLM"/>
    </source>
</evidence>
<feature type="region of interest" description="Disordered" evidence="5">
    <location>
        <begin position="173"/>
        <end position="249"/>
    </location>
</feature>
<keyword evidence="3" id="KW-0694">RNA-binding</keyword>
<dbReference type="EMBL" id="CDMY01000902">
    <property type="protein sequence ID" value="CEM36697.1"/>
    <property type="molecule type" value="Genomic_DNA"/>
</dbReference>
<gene>
    <name evidence="6" type="ORF">Vbra_675</name>
</gene>
<feature type="compositionally biased region" description="Basic residues" evidence="5">
    <location>
        <begin position="210"/>
        <end position="220"/>
    </location>
</feature>
<dbReference type="VEuPathDB" id="CryptoDB:Vbra_675"/>
<dbReference type="PhylomeDB" id="A0A0G4H091"/>
<dbReference type="InterPro" id="IPR051945">
    <property type="entry name" value="RRM_MRD1_RNA_proc_ribogen"/>
</dbReference>
<evidence type="ECO:0000256" key="2">
    <source>
        <dbReference type="ARBA" id="ARBA00022737"/>
    </source>
</evidence>
<evidence type="ECO:0000313" key="6">
    <source>
        <dbReference type="EMBL" id="CEM36697.1"/>
    </source>
</evidence>
<dbReference type="InterPro" id="IPR035979">
    <property type="entry name" value="RBD_domain_sf"/>
</dbReference>
<dbReference type="InterPro" id="IPR012677">
    <property type="entry name" value="Nucleotide-bd_a/b_plait_sf"/>
</dbReference>
<dbReference type="GO" id="GO:0003729">
    <property type="term" value="F:mRNA binding"/>
    <property type="evidence" value="ECO:0007669"/>
    <property type="project" value="TreeGrafter"/>
</dbReference>
<dbReference type="STRING" id="1169540.A0A0G4H091"/>
<evidence type="ECO:0000256" key="5">
    <source>
        <dbReference type="SAM" id="MobiDB-lite"/>
    </source>
</evidence>
<dbReference type="GO" id="GO:0005634">
    <property type="term" value="C:nucleus"/>
    <property type="evidence" value="ECO:0007669"/>
    <property type="project" value="UniProtKB-SubCell"/>
</dbReference>
<reference evidence="6 7" key="1">
    <citation type="submission" date="2014-11" db="EMBL/GenBank/DDBJ databases">
        <authorList>
            <person name="Zhu J."/>
            <person name="Qi W."/>
            <person name="Song R."/>
        </authorList>
    </citation>
    <scope>NUCLEOTIDE SEQUENCE [LARGE SCALE GENOMIC DNA]</scope>
</reference>
<keyword evidence="2" id="KW-0677">Repeat</keyword>
<dbReference type="AlphaFoldDB" id="A0A0G4H091"/>
<dbReference type="InParanoid" id="A0A0G4H091"/>
<keyword evidence="7" id="KW-1185">Reference proteome</keyword>
<keyword evidence="4" id="KW-0539">Nucleus</keyword>
<sequence>MPDSQDAKDMPKGDMKRREAAWTEKKIKLKNPNYAINPLRLSIRNLPLSVDPNGLRSAITSILTSDDRGKAALRAPPSEWDDPQARLVDTVGLQDDKMLKKKAVAAVKREKVRRSKGFAFVDFGRHRVALATLRYLNNNPTVFAKQKCPIVEFAIEDKRALKYKEMRREKVEKRKAAALEKPATDDAQAEKEKMAAGGEPREDSTAEIKKKSRGQRQRERRRQERDAMDTEEHQQTQDEPRATKKRKAEDIARRATCWTVWPSRRRPMKRAALLSSSRCTRREPFMRVTTWSCRLSPVGSEN</sequence>
<dbReference type="OrthoDB" id="3945418at2759"/>
<feature type="compositionally biased region" description="Basic and acidic residues" evidence="5">
    <location>
        <begin position="173"/>
        <end position="209"/>
    </location>
</feature>
<comment type="subcellular location">
    <subcellularLocation>
        <location evidence="1">Nucleus</location>
    </subcellularLocation>
</comment>
<proteinExistence type="predicted"/>
<evidence type="ECO:0000313" key="7">
    <source>
        <dbReference type="Proteomes" id="UP000041254"/>
    </source>
</evidence>
<feature type="compositionally biased region" description="Basic and acidic residues" evidence="5">
    <location>
        <begin position="221"/>
        <end position="249"/>
    </location>
</feature>
<organism evidence="6 7">
    <name type="scientific">Vitrella brassicaformis (strain CCMP3155)</name>
    <dbReference type="NCBI Taxonomy" id="1169540"/>
    <lineage>
        <taxon>Eukaryota</taxon>
        <taxon>Sar</taxon>
        <taxon>Alveolata</taxon>
        <taxon>Colpodellida</taxon>
        <taxon>Vitrellaceae</taxon>
        <taxon>Vitrella</taxon>
    </lineage>
</organism>
<dbReference type="Gene3D" id="3.30.70.330">
    <property type="match status" value="1"/>
</dbReference>
<dbReference type="Proteomes" id="UP000041254">
    <property type="component" value="Unassembled WGS sequence"/>
</dbReference>
<evidence type="ECO:0000256" key="4">
    <source>
        <dbReference type="ARBA" id="ARBA00023242"/>
    </source>
</evidence>
<name>A0A0G4H091_VITBC</name>
<evidence type="ECO:0000256" key="1">
    <source>
        <dbReference type="ARBA" id="ARBA00004123"/>
    </source>
</evidence>
<protein>
    <recommendedName>
        <fullName evidence="8">RRM domain-containing protein</fullName>
    </recommendedName>
</protein>